<dbReference type="EC" id="3.4.21.89" evidence="4"/>
<comment type="caution">
    <text evidence="6">The sequence shown here is derived from an EMBL/GenBank/DDBJ whole genome shotgun (WGS) entry which is preliminary data.</text>
</comment>
<dbReference type="RefSeq" id="WP_167699758.1">
    <property type="nucleotide sequence ID" value="NZ_CP118174.1"/>
</dbReference>
<evidence type="ECO:0000256" key="2">
    <source>
        <dbReference type="ARBA" id="ARBA00019232"/>
    </source>
</evidence>
<dbReference type="PRINTS" id="PR00727">
    <property type="entry name" value="LEADERPTASE"/>
</dbReference>
<dbReference type="PANTHER" id="PTHR43390">
    <property type="entry name" value="SIGNAL PEPTIDASE I"/>
    <property type="match status" value="1"/>
</dbReference>
<dbReference type="GO" id="GO:0006465">
    <property type="term" value="P:signal peptide processing"/>
    <property type="evidence" value="ECO:0007669"/>
    <property type="project" value="InterPro"/>
</dbReference>
<accession>A0A968G980</accession>
<organism evidence="6 7">
    <name type="scientific">Entomospira entomophila</name>
    <dbReference type="NCBI Taxonomy" id="2719988"/>
    <lineage>
        <taxon>Bacteria</taxon>
        <taxon>Pseudomonadati</taxon>
        <taxon>Spirochaetota</taxon>
        <taxon>Spirochaetia</taxon>
        <taxon>Spirochaetales</taxon>
        <taxon>Spirochaetaceae</taxon>
        <taxon>Entomospira</taxon>
    </lineage>
</organism>
<dbReference type="EMBL" id="JAATLJ010000001">
    <property type="protein sequence ID" value="NIZ40150.1"/>
    <property type="molecule type" value="Genomic_DNA"/>
</dbReference>
<keyword evidence="7" id="KW-1185">Reference proteome</keyword>
<dbReference type="SUPFAM" id="SSF51306">
    <property type="entry name" value="LexA/Signal peptidase"/>
    <property type="match status" value="1"/>
</dbReference>
<comment type="similarity">
    <text evidence="1 4">Belongs to the peptidase S26 family.</text>
</comment>
<feature type="active site" evidence="3">
    <location>
        <position position="67"/>
    </location>
</feature>
<sequence>MIFTLLLCTSIYCLFGMEILQVEGESMSPTLPHGSWILVDKFRPYWQRLSNGDIVLIESHQSERIVKRVALQERDPLIWNEHELFIPLYASYVAVTSEVYEILSPSTNLKKHQIFILGDNIPISYDSRIYGTITTHQVIGKVILTRIP</sequence>
<gene>
    <name evidence="6" type="primary">lepB</name>
    <name evidence="6" type="ORF">HCT14_01275</name>
</gene>
<dbReference type="Proteomes" id="UP000711995">
    <property type="component" value="Unassembled WGS sequence"/>
</dbReference>
<reference evidence="6 7" key="1">
    <citation type="submission" date="2020-03" db="EMBL/GenBank/DDBJ databases">
        <title>Spirochaetal bacteria isolated from arthropods constitute a novel genus Entomospira genus novum within the order Spirochaetales.</title>
        <authorList>
            <person name="Grana-Miraglia L."/>
            <person name="Sikutova S."/>
            <person name="Fingerle V."/>
            <person name="Sing A."/>
            <person name="Castillo-Ramirez S."/>
            <person name="Margos G."/>
            <person name="Rudolf I."/>
        </authorList>
    </citation>
    <scope>NUCLEOTIDE SEQUENCE [LARGE SCALE GENOMIC DNA]</scope>
    <source>
        <strain evidence="6 7">BR193</strain>
    </source>
</reference>
<dbReference type="Gene3D" id="2.10.109.10">
    <property type="entry name" value="Umud Fragment, subunit A"/>
    <property type="match status" value="1"/>
</dbReference>
<evidence type="ECO:0000256" key="3">
    <source>
        <dbReference type="PIRSR" id="PIRSR600223-1"/>
    </source>
</evidence>
<dbReference type="GO" id="GO:0004252">
    <property type="term" value="F:serine-type endopeptidase activity"/>
    <property type="evidence" value="ECO:0007669"/>
    <property type="project" value="InterPro"/>
</dbReference>
<dbReference type="InterPro" id="IPR036286">
    <property type="entry name" value="LexA/Signal_pep-like_sf"/>
</dbReference>
<proteinExistence type="inferred from homology"/>
<comment type="catalytic activity">
    <reaction evidence="4">
        <text>Cleavage of hydrophobic, N-terminal signal or leader sequences from secreted and periplasmic proteins.</text>
        <dbReference type="EC" id="3.4.21.89"/>
    </reaction>
</comment>
<dbReference type="InterPro" id="IPR019533">
    <property type="entry name" value="Peptidase_S26"/>
</dbReference>
<dbReference type="GO" id="GO:0016020">
    <property type="term" value="C:membrane"/>
    <property type="evidence" value="ECO:0007669"/>
    <property type="project" value="UniProtKB-SubCell"/>
</dbReference>
<keyword evidence="4 6" id="KW-0378">Hydrolase</keyword>
<feature type="active site" evidence="3">
    <location>
        <position position="26"/>
    </location>
</feature>
<dbReference type="PANTHER" id="PTHR43390:SF1">
    <property type="entry name" value="CHLOROPLAST PROCESSING PEPTIDASE"/>
    <property type="match status" value="1"/>
</dbReference>
<dbReference type="Pfam" id="PF10502">
    <property type="entry name" value="Peptidase_S26"/>
    <property type="match status" value="1"/>
</dbReference>
<evidence type="ECO:0000259" key="5">
    <source>
        <dbReference type="Pfam" id="PF10502"/>
    </source>
</evidence>
<keyword evidence="4" id="KW-0645">Protease</keyword>
<evidence type="ECO:0000256" key="1">
    <source>
        <dbReference type="ARBA" id="ARBA00009370"/>
    </source>
</evidence>
<evidence type="ECO:0000313" key="7">
    <source>
        <dbReference type="Proteomes" id="UP000711995"/>
    </source>
</evidence>
<dbReference type="AlphaFoldDB" id="A0A968G980"/>
<evidence type="ECO:0000256" key="4">
    <source>
        <dbReference type="RuleBase" id="RU362042"/>
    </source>
</evidence>
<evidence type="ECO:0000313" key="6">
    <source>
        <dbReference type="EMBL" id="NIZ40150.1"/>
    </source>
</evidence>
<feature type="domain" description="Peptidase S26" evidence="5">
    <location>
        <begin position="2"/>
        <end position="143"/>
    </location>
</feature>
<dbReference type="CDD" id="cd06530">
    <property type="entry name" value="S26_SPase_I"/>
    <property type="match status" value="1"/>
</dbReference>
<comment type="subcellular location">
    <subcellularLocation>
        <location evidence="4">Membrane</location>
        <topology evidence="4">Single-pass type II membrane protein</topology>
    </subcellularLocation>
</comment>
<dbReference type="GO" id="GO:0009003">
    <property type="term" value="F:signal peptidase activity"/>
    <property type="evidence" value="ECO:0007669"/>
    <property type="project" value="UniProtKB-EC"/>
</dbReference>
<dbReference type="InterPro" id="IPR000223">
    <property type="entry name" value="Pept_S26A_signal_pept_1"/>
</dbReference>
<protein>
    <recommendedName>
        <fullName evidence="2 4">Signal peptidase I</fullName>
        <ecNumber evidence="4">3.4.21.89</ecNumber>
    </recommendedName>
</protein>
<name>A0A968G980_9SPIO</name>
<dbReference type="NCBIfam" id="TIGR02227">
    <property type="entry name" value="sigpep_I_bact"/>
    <property type="match status" value="1"/>
</dbReference>